<dbReference type="InterPro" id="IPR050663">
    <property type="entry name" value="Ankyrin-SOCS_Box"/>
</dbReference>
<reference evidence="7 8" key="1">
    <citation type="journal article" date="2019" name="PLoS ONE">
        <title>Comparative genome analysis indicates high evolutionary potential of pathogenicity genes in Colletotrichum tanaceti.</title>
        <authorList>
            <person name="Lelwala R.V."/>
            <person name="Korhonen P.K."/>
            <person name="Young N.D."/>
            <person name="Scott J.B."/>
            <person name="Ades P.A."/>
            <person name="Gasser R.B."/>
            <person name="Taylor P.W.J."/>
        </authorList>
    </citation>
    <scope>NUCLEOTIDE SEQUENCE [LARGE SCALE GENOMIC DNA]</scope>
    <source>
        <strain evidence="7">BRIP57314</strain>
    </source>
</reference>
<feature type="repeat" description="ANK" evidence="3">
    <location>
        <begin position="1219"/>
        <end position="1251"/>
    </location>
</feature>
<evidence type="ECO:0000256" key="4">
    <source>
        <dbReference type="SAM" id="MobiDB-lite"/>
    </source>
</evidence>
<evidence type="ECO:0000256" key="3">
    <source>
        <dbReference type="PROSITE-ProRule" id="PRU00023"/>
    </source>
</evidence>
<sequence length="1587" mass="175901">LQLNFDSTQLHRRLCHAHPRKKLPQTRHPKCFNDSKRIDETTNQGGFNPQLGPVRSHSQTKRTPDSVDDDDEYTNSLPKRPGLAGAASGQPLSHDAYTVGWVCALPLEMAAAKAMLDDKNQSLAMNPNDSNVYTFGRIGAHNVVIACLPSGQYGTNSAAVVANNMRWSFPSIHIGLMVGIGGGVPNKVDIRLGDVVVSNPTGDSSGVVQYDFGKAVNEGRFERIGTLNKPPQSILTAVSELRAIHEIRPNQIPAILAHMEMRNPYMSKYLYKSMDEDRLFEAFYEHASGDTCEDCDMSKAAERKPRPEPHVPKIHYGIIASGNQVMKNGKTRDRLAKDLGLICFEMEAAGLMDNFPCLVVRGICDYSDSHKAKRWQRYAAATAAAYAKELLCVITPHRDYNLTPQTAEMLLASLKFDQIDKRQVNIKAAHAKTCEWLTKHPDYTAWMDRQKYSQHHGFLWIKGKPGAGKSTLMKFAFGRAKRRKGTGGLLISFFFNARGEGLEKSTLGMYRSLLHQLLENMLDLQTLLEDPDLAPLAQPGFDSWDLVELKTLFRNAVRGLGQRQLTCFIDALDECDDNEVSDMVRCFEDLGQYAVQNDIRFYVCFSSRHYPYIDILHGQKLVLEDQAGHKKDLDDYVRSKIRAGSGPKSDEVITEILRKASGVFMWVVLVVDILNKEYGKGRLFAVKRRLEEISPELSKLFQDIIRRDQEDMGDMLLCIQLLLYSQRPLTREEYYFAVASGLEPETLGEWDPEHITHEFMDRLIVDSSKGLAETTRSDDRTVQFIHESVRDFLLKDNGLRDLWPDLGDDFEGRSHDRLKDCCHTYATQTNILTYLPEDKFLLQTSGEDAQRAKGEVAERFPFLEYATNQVLYHADAAAAHAIPQHNFLEGFAVDDWIQMNNLFEKAKVRRHKPASTSILYIAAAKGLTELVVASLRRHPDIDIVGGRYGYPIFAALIQGHDNTAVALLDAITNKLQHNGVDPSSGLEIRSAGYATSPSLNYKDSKGRTILYYAANSKRIAIAQRLLELGMSPYFRSKDSTVSPLVRAAEKDNEAFLRLILDKRTELQTNPTRARSPSALTSSSEEQGGEKRLPELNAKKVASPGKDSQAPMPASKACDEDASWALLVVAETGNEGIARLLLDLGANVHTVSRNGDTPLEVACKQGNEGMVRLLLDAKADVHRKSRSGWTSIHHASYGGNAAIVQLLLENGADIESANIHGQTSFHIACNNGKLVVAKALLKAGANLNAVSNKGETPLHDACGKNNITTSNFLIEAGANLNAVNNEGETPFHIACNNRKLVVARALLEAGANLNAVNKEGKTPLHKACRRKDSEAGHFLIEAGANVQAVDHSGKTPLFYSVRKPYMVCLDFLHSHGADINHRDNDGRTPVFEAINNIYGDAFHKFLDSKPDLTITDYRGQTALFELKNWSGSNGKLLVKAGVDVSQTNNKGQTFLHVACSKFDVFIRNLHDFLSVVVEQGFDINAQDHTGRTPLLDAVKGANYRWIPLLSQHGADLNAADNQGWTPLSTAVNLERPLYLECAQSLLWNGADATKAGPNGESLLDMAVRLGKHDLLPLLNAAMKGRHTT</sequence>
<evidence type="ECO:0000259" key="5">
    <source>
        <dbReference type="Pfam" id="PF01048"/>
    </source>
</evidence>
<feature type="repeat" description="ANK" evidence="3">
    <location>
        <begin position="1186"/>
        <end position="1218"/>
    </location>
</feature>
<dbReference type="STRING" id="1306861.A0A4U6XKE3"/>
<protein>
    <submittedName>
        <fullName evidence="7">Ankyrin-1</fullName>
    </submittedName>
</protein>
<keyword evidence="1" id="KW-0677">Repeat</keyword>
<dbReference type="PANTHER" id="PTHR24193">
    <property type="entry name" value="ANKYRIN REPEAT PROTEIN"/>
    <property type="match status" value="1"/>
</dbReference>
<dbReference type="InterPro" id="IPR002110">
    <property type="entry name" value="Ankyrin_rpt"/>
</dbReference>
<dbReference type="SMART" id="SM00248">
    <property type="entry name" value="ANK"/>
    <property type="match status" value="15"/>
</dbReference>
<feature type="domain" description="Nucleoside phosphorylase" evidence="5">
    <location>
        <begin position="99"/>
        <end position="381"/>
    </location>
</feature>
<feature type="repeat" description="ANK" evidence="3">
    <location>
        <begin position="1252"/>
        <end position="1284"/>
    </location>
</feature>
<feature type="region of interest" description="Disordered" evidence="4">
    <location>
        <begin position="1066"/>
        <end position="1114"/>
    </location>
</feature>
<feature type="repeat" description="ANK" evidence="3">
    <location>
        <begin position="1005"/>
        <end position="1037"/>
    </location>
</feature>
<feature type="repeat" description="ANK" evidence="3">
    <location>
        <begin position="1285"/>
        <end position="1317"/>
    </location>
</feature>
<dbReference type="PROSITE" id="PS50297">
    <property type="entry name" value="ANK_REP_REGION"/>
    <property type="match status" value="8"/>
</dbReference>
<feature type="repeat" description="ANK" evidence="3">
    <location>
        <begin position="1153"/>
        <end position="1185"/>
    </location>
</feature>
<dbReference type="SUPFAM" id="SSF48403">
    <property type="entry name" value="Ankyrin repeat"/>
    <property type="match status" value="3"/>
</dbReference>
<gene>
    <name evidence="7" type="primary">ANK1</name>
    <name evidence="7" type="ORF">CTA1_5333</name>
</gene>
<feature type="compositionally biased region" description="Basic and acidic residues" evidence="4">
    <location>
        <begin position="31"/>
        <end position="40"/>
    </location>
</feature>
<dbReference type="Pfam" id="PF12796">
    <property type="entry name" value="Ank_2"/>
    <property type="match status" value="3"/>
</dbReference>
<feature type="compositionally biased region" description="Basic and acidic residues" evidence="4">
    <location>
        <begin position="1087"/>
        <end position="1097"/>
    </location>
</feature>
<dbReference type="SUPFAM" id="SSF52540">
    <property type="entry name" value="P-loop containing nucleoside triphosphate hydrolases"/>
    <property type="match status" value="1"/>
</dbReference>
<feature type="repeat" description="ANK" evidence="3">
    <location>
        <begin position="1351"/>
        <end position="1383"/>
    </location>
</feature>
<dbReference type="GO" id="GO:0003824">
    <property type="term" value="F:catalytic activity"/>
    <property type="evidence" value="ECO:0007669"/>
    <property type="project" value="InterPro"/>
</dbReference>
<dbReference type="EMBL" id="PJEX01000116">
    <property type="protein sequence ID" value="TKW54937.1"/>
    <property type="molecule type" value="Genomic_DNA"/>
</dbReference>
<feature type="non-terminal residue" evidence="7">
    <location>
        <position position="1"/>
    </location>
</feature>
<organism evidence="7 8">
    <name type="scientific">Colletotrichum tanaceti</name>
    <dbReference type="NCBI Taxonomy" id="1306861"/>
    <lineage>
        <taxon>Eukaryota</taxon>
        <taxon>Fungi</taxon>
        <taxon>Dikarya</taxon>
        <taxon>Ascomycota</taxon>
        <taxon>Pezizomycotina</taxon>
        <taxon>Sordariomycetes</taxon>
        <taxon>Hypocreomycetidae</taxon>
        <taxon>Glomerellales</taxon>
        <taxon>Glomerellaceae</taxon>
        <taxon>Colletotrichum</taxon>
        <taxon>Colletotrichum destructivum species complex</taxon>
    </lineage>
</organism>
<feature type="domain" description="Nephrocystin 3-like N-terminal" evidence="6">
    <location>
        <begin position="433"/>
        <end position="608"/>
    </location>
</feature>
<feature type="repeat" description="ANK" evidence="3">
    <location>
        <begin position="1449"/>
        <end position="1487"/>
    </location>
</feature>
<feature type="repeat" description="ANK" evidence="3">
    <location>
        <begin position="1318"/>
        <end position="1350"/>
    </location>
</feature>
<dbReference type="Gene3D" id="3.40.50.1580">
    <property type="entry name" value="Nucleoside phosphorylase domain"/>
    <property type="match status" value="1"/>
</dbReference>
<dbReference type="GO" id="GO:0000976">
    <property type="term" value="F:transcription cis-regulatory region binding"/>
    <property type="evidence" value="ECO:0007669"/>
    <property type="project" value="TreeGrafter"/>
</dbReference>
<dbReference type="Pfam" id="PF24883">
    <property type="entry name" value="NPHP3_N"/>
    <property type="match status" value="1"/>
</dbReference>
<accession>A0A4U6XKE3</accession>
<evidence type="ECO:0000256" key="2">
    <source>
        <dbReference type="ARBA" id="ARBA00023043"/>
    </source>
</evidence>
<dbReference type="PANTHER" id="PTHR24193:SF121">
    <property type="entry name" value="ADA2A-CONTAINING COMPLEX COMPONENT 3, ISOFORM D"/>
    <property type="match status" value="1"/>
</dbReference>
<dbReference type="Gene3D" id="3.40.50.300">
    <property type="entry name" value="P-loop containing nucleotide triphosphate hydrolases"/>
    <property type="match status" value="1"/>
</dbReference>
<feature type="repeat" description="ANK" evidence="3">
    <location>
        <begin position="1488"/>
        <end position="1520"/>
    </location>
</feature>
<proteinExistence type="predicted"/>
<dbReference type="InterPro" id="IPR036770">
    <property type="entry name" value="Ankyrin_rpt-contain_sf"/>
</dbReference>
<keyword evidence="2 3" id="KW-0040">ANK repeat</keyword>
<dbReference type="Proteomes" id="UP000310108">
    <property type="component" value="Unassembled WGS sequence"/>
</dbReference>
<dbReference type="Pfam" id="PF00023">
    <property type="entry name" value="Ank"/>
    <property type="match status" value="2"/>
</dbReference>
<dbReference type="PROSITE" id="PS50088">
    <property type="entry name" value="ANK_REPEAT"/>
    <property type="match status" value="10"/>
</dbReference>
<feature type="region of interest" description="Disordered" evidence="4">
    <location>
        <begin position="19"/>
        <end position="89"/>
    </location>
</feature>
<keyword evidence="8" id="KW-1185">Reference proteome</keyword>
<feature type="compositionally biased region" description="Basic residues" evidence="4">
    <location>
        <begin position="19"/>
        <end position="30"/>
    </location>
</feature>
<evidence type="ECO:0000313" key="8">
    <source>
        <dbReference type="Proteomes" id="UP000310108"/>
    </source>
</evidence>
<dbReference type="Gene3D" id="1.25.40.20">
    <property type="entry name" value="Ankyrin repeat-containing domain"/>
    <property type="match status" value="5"/>
</dbReference>
<dbReference type="SUPFAM" id="SSF53167">
    <property type="entry name" value="Purine and uridine phosphorylases"/>
    <property type="match status" value="1"/>
</dbReference>
<dbReference type="GO" id="GO:0009116">
    <property type="term" value="P:nucleoside metabolic process"/>
    <property type="evidence" value="ECO:0007669"/>
    <property type="project" value="InterPro"/>
</dbReference>
<dbReference type="InterPro" id="IPR000845">
    <property type="entry name" value="Nucleoside_phosphorylase_d"/>
</dbReference>
<name>A0A4U6XKE3_9PEZI</name>
<dbReference type="Pfam" id="PF01048">
    <property type="entry name" value="PNP_UDP_1"/>
    <property type="match status" value="1"/>
</dbReference>
<comment type="caution">
    <text evidence="7">The sequence shown here is derived from an EMBL/GenBank/DDBJ whole genome shotgun (WGS) entry which is preliminary data.</text>
</comment>
<feature type="compositionally biased region" description="Polar residues" evidence="4">
    <location>
        <begin position="1066"/>
        <end position="1085"/>
    </location>
</feature>
<dbReference type="GO" id="GO:0005634">
    <property type="term" value="C:nucleus"/>
    <property type="evidence" value="ECO:0007669"/>
    <property type="project" value="TreeGrafter"/>
</dbReference>
<dbReference type="GO" id="GO:0045944">
    <property type="term" value="P:positive regulation of transcription by RNA polymerase II"/>
    <property type="evidence" value="ECO:0007669"/>
    <property type="project" value="TreeGrafter"/>
</dbReference>
<dbReference type="InterPro" id="IPR056884">
    <property type="entry name" value="NPHP3-like_N"/>
</dbReference>
<evidence type="ECO:0000313" key="7">
    <source>
        <dbReference type="EMBL" id="TKW54937.1"/>
    </source>
</evidence>
<evidence type="ECO:0000259" key="6">
    <source>
        <dbReference type="Pfam" id="PF24883"/>
    </source>
</evidence>
<dbReference type="InterPro" id="IPR035994">
    <property type="entry name" value="Nucleoside_phosphorylase_sf"/>
</dbReference>
<dbReference type="OrthoDB" id="20872at2759"/>
<evidence type="ECO:0000256" key="1">
    <source>
        <dbReference type="ARBA" id="ARBA00022737"/>
    </source>
</evidence>
<dbReference type="InterPro" id="IPR027417">
    <property type="entry name" value="P-loop_NTPase"/>
</dbReference>